<dbReference type="Pfam" id="PF14833">
    <property type="entry name" value="NAD_binding_11"/>
    <property type="match status" value="1"/>
</dbReference>
<dbReference type="AlphaFoldDB" id="X1B8F2"/>
<dbReference type="InterPro" id="IPR005475">
    <property type="entry name" value="Transketolase-like_Pyr-bd"/>
</dbReference>
<evidence type="ECO:0000256" key="3">
    <source>
        <dbReference type="ARBA" id="ARBA00023002"/>
    </source>
</evidence>
<evidence type="ECO:0000256" key="4">
    <source>
        <dbReference type="ARBA" id="ARBA00023027"/>
    </source>
</evidence>
<dbReference type="Pfam" id="PF02779">
    <property type="entry name" value="Transket_pyr"/>
    <property type="match status" value="1"/>
</dbReference>
<dbReference type="InterPro" id="IPR029061">
    <property type="entry name" value="THDP-binding"/>
</dbReference>
<evidence type="ECO:0000256" key="1">
    <source>
        <dbReference type="ARBA" id="ARBA00001964"/>
    </source>
</evidence>
<comment type="caution">
    <text evidence="7">The sequence shown here is derived from an EMBL/GenBank/DDBJ whole genome shotgun (WGS) entry which is preliminary data.</text>
</comment>
<dbReference type="Gene3D" id="1.10.1040.10">
    <property type="entry name" value="N-(1-d-carboxylethyl)-l-norvaline Dehydrogenase, domain 2"/>
    <property type="match status" value="1"/>
</dbReference>
<keyword evidence="4" id="KW-0520">NAD</keyword>
<dbReference type="PANTHER" id="PTHR22981:SF7">
    <property type="entry name" value="3-HYDROXYISOBUTYRATE DEHYDROGENASE, MITOCHONDRIAL"/>
    <property type="match status" value="1"/>
</dbReference>
<feature type="domain" description="Transketolase-like pyrimidine-binding" evidence="6">
    <location>
        <begin position="5"/>
        <end position="159"/>
    </location>
</feature>
<dbReference type="InterPro" id="IPR008927">
    <property type="entry name" value="6-PGluconate_DH-like_C_sf"/>
</dbReference>
<reference evidence="7" key="1">
    <citation type="journal article" date="2014" name="Front. Microbiol.">
        <title>High frequency of phylogenetically diverse reductive dehalogenase-homologous genes in deep subseafloor sedimentary metagenomes.</title>
        <authorList>
            <person name="Kawai M."/>
            <person name="Futagami T."/>
            <person name="Toyoda A."/>
            <person name="Takaki Y."/>
            <person name="Nishi S."/>
            <person name="Hori S."/>
            <person name="Arai W."/>
            <person name="Tsubouchi T."/>
            <person name="Morono Y."/>
            <person name="Uchiyama I."/>
            <person name="Ito T."/>
            <person name="Fujiyama A."/>
            <person name="Inagaki F."/>
            <person name="Takami H."/>
        </authorList>
    </citation>
    <scope>NUCLEOTIDE SEQUENCE</scope>
    <source>
        <strain evidence="7">Expedition CK06-06</strain>
    </source>
</reference>
<dbReference type="SUPFAM" id="SSF52518">
    <property type="entry name" value="Thiamin diphosphate-binding fold (THDP-binding)"/>
    <property type="match status" value="1"/>
</dbReference>
<comment type="cofactor">
    <cofactor evidence="1">
        <name>thiamine diphosphate</name>
        <dbReference type="ChEBI" id="CHEBI:58937"/>
    </cofactor>
</comment>
<dbReference type="Gene3D" id="3.40.50.970">
    <property type="match status" value="1"/>
</dbReference>
<dbReference type="GO" id="GO:0050661">
    <property type="term" value="F:NADP binding"/>
    <property type="evidence" value="ECO:0007669"/>
    <property type="project" value="InterPro"/>
</dbReference>
<evidence type="ECO:0000259" key="6">
    <source>
        <dbReference type="SMART" id="SM00861"/>
    </source>
</evidence>
<evidence type="ECO:0000313" key="7">
    <source>
        <dbReference type="EMBL" id="GAG91395.1"/>
    </source>
</evidence>
<dbReference type="SMART" id="SM00861">
    <property type="entry name" value="Transket_pyr"/>
    <property type="match status" value="1"/>
</dbReference>
<dbReference type="GO" id="GO:0016616">
    <property type="term" value="F:oxidoreductase activity, acting on the CH-OH group of donors, NAD or NADP as acceptor"/>
    <property type="evidence" value="ECO:0007669"/>
    <property type="project" value="TreeGrafter"/>
</dbReference>
<dbReference type="FunFam" id="3.40.50.970:FF:000129">
    <property type="entry name" value="Transketolase"/>
    <property type="match status" value="1"/>
</dbReference>
<dbReference type="InterPro" id="IPR013328">
    <property type="entry name" value="6PGD_dom2"/>
</dbReference>
<evidence type="ECO:0000256" key="2">
    <source>
        <dbReference type="ARBA" id="ARBA00007131"/>
    </source>
</evidence>
<protein>
    <recommendedName>
        <fullName evidence="6">Transketolase-like pyrimidine-binding domain-containing protein</fullName>
    </recommendedName>
</protein>
<dbReference type="SUPFAM" id="SSF48179">
    <property type="entry name" value="6-phosphogluconate dehydrogenase C-terminal domain-like"/>
    <property type="match status" value="1"/>
</dbReference>
<dbReference type="PANTHER" id="PTHR22981">
    <property type="entry name" value="3-HYDROXYISOBUTYRATE DEHYDROGENASE-RELATED"/>
    <property type="match status" value="1"/>
</dbReference>
<dbReference type="SUPFAM" id="SSF51735">
    <property type="entry name" value="NAD(P)-binding Rossmann-fold domains"/>
    <property type="match status" value="1"/>
</dbReference>
<organism evidence="7">
    <name type="scientific">marine sediment metagenome</name>
    <dbReference type="NCBI Taxonomy" id="412755"/>
    <lineage>
        <taxon>unclassified sequences</taxon>
        <taxon>metagenomes</taxon>
        <taxon>ecological metagenomes</taxon>
    </lineage>
</organism>
<comment type="similarity">
    <text evidence="2">Belongs to the transketolase family.</text>
</comment>
<dbReference type="CDD" id="cd07033">
    <property type="entry name" value="TPP_PYR_DXS_TK_like"/>
    <property type="match status" value="1"/>
</dbReference>
<accession>X1B8F2</accession>
<dbReference type="InterPro" id="IPR029154">
    <property type="entry name" value="HIBADH-like_NADP-bd"/>
</dbReference>
<keyword evidence="5" id="KW-0786">Thiamine pyrophosphate</keyword>
<keyword evidence="3" id="KW-0560">Oxidoreductase</keyword>
<proteinExistence type="inferred from homology"/>
<dbReference type="GO" id="GO:0051287">
    <property type="term" value="F:NAD binding"/>
    <property type="evidence" value="ECO:0007669"/>
    <property type="project" value="InterPro"/>
</dbReference>
<evidence type="ECO:0000256" key="5">
    <source>
        <dbReference type="ARBA" id="ARBA00023052"/>
    </source>
</evidence>
<dbReference type="InterPro" id="IPR036291">
    <property type="entry name" value="NAD(P)-bd_dom_sf"/>
</dbReference>
<name>X1B8F2_9ZZZZ</name>
<sequence>MDNFASIRDAFGRALVKLGEKNEKVVVLDADVSTSTRTAFFQNKFPDRFFNFGVAEGNMMDVAAGLALVGKIPFVSTFSSLASLRALEQIRTSIAYPKLNVKKGVEILDAPVSGGEEKAKSGTLAFMVGGKKEVFEKYKGILDVMGGSVTLVGDIGAGQTTKLANQVIVALNIAAVAEAMVLGKKHE</sequence>
<gene>
    <name evidence="7" type="ORF">S01H4_44419</name>
</gene>
<dbReference type="EMBL" id="BART01024629">
    <property type="protein sequence ID" value="GAG91395.1"/>
    <property type="molecule type" value="Genomic_DNA"/>
</dbReference>